<feature type="region of interest" description="Disordered" evidence="1">
    <location>
        <begin position="19"/>
        <end position="44"/>
    </location>
</feature>
<name>A0A5K0UC43_9VIRU</name>
<evidence type="ECO:0000313" key="2">
    <source>
        <dbReference type="EMBL" id="VBB18846.1"/>
    </source>
</evidence>
<protein>
    <submittedName>
        <fullName evidence="2">Uncharacterized protein</fullName>
    </submittedName>
</protein>
<dbReference type="EMBL" id="UPSH01000001">
    <property type="protein sequence ID" value="VBB18846.1"/>
    <property type="molecule type" value="Genomic_DNA"/>
</dbReference>
<dbReference type="Proteomes" id="UP000594342">
    <property type="component" value="Unassembled WGS sequence"/>
</dbReference>
<organism evidence="2 3">
    <name type="scientific">Yasminevirus sp. GU-2018</name>
    <dbReference type="NCBI Taxonomy" id="2420051"/>
    <lineage>
        <taxon>Viruses</taxon>
        <taxon>Varidnaviria</taxon>
        <taxon>Bamfordvirae</taxon>
        <taxon>Nucleocytoviricota</taxon>
        <taxon>Megaviricetes</taxon>
        <taxon>Imitervirales</taxon>
        <taxon>Mimiviridae</taxon>
        <taxon>Klosneuvirinae</taxon>
        <taxon>Yasminevirus</taxon>
        <taxon>Yasminevirus saudimassiliense</taxon>
    </lineage>
</organism>
<feature type="compositionally biased region" description="Polar residues" evidence="1">
    <location>
        <begin position="19"/>
        <end position="36"/>
    </location>
</feature>
<keyword evidence="3" id="KW-1185">Reference proteome</keyword>
<reference evidence="2 3" key="1">
    <citation type="submission" date="2018-10" db="EMBL/GenBank/DDBJ databases">
        <authorList>
            <consortium name="IHU Genomes"/>
        </authorList>
    </citation>
    <scope>NUCLEOTIDE SEQUENCE [LARGE SCALE GENOMIC DNA]</scope>
    <source>
        <strain evidence="2 3">A1</strain>
    </source>
</reference>
<comment type="caution">
    <text evidence="2">The sequence shown here is derived from an EMBL/GenBank/DDBJ whole genome shotgun (WGS) entry which is preliminary data.</text>
</comment>
<evidence type="ECO:0000313" key="3">
    <source>
        <dbReference type="Proteomes" id="UP000594342"/>
    </source>
</evidence>
<proteinExistence type="predicted"/>
<sequence length="99" mass="11074">MRRFNAVSNVTESGFGECTSSSVTSTNIMTHTNQPMSIAEKNPPLEKRTESLIVNSVTVRRITPIFETPLNAKSSFLPDISSLGMRIIFKQFTLEHDLQ</sequence>
<evidence type="ECO:0000256" key="1">
    <source>
        <dbReference type="SAM" id="MobiDB-lite"/>
    </source>
</evidence>
<accession>A0A5K0UC43</accession>
<gene>
    <name evidence="2" type="ORF">YASMINEVIRUS_1378</name>
</gene>